<dbReference type="InterPro" id="IPR005996">
    <property type="entry name" value="Ribosomal_uL30_bac-type"/>
</dbReference>
<reference evidence="10" key="2">
    <citation type="submission" date="2025-09" db="UniProtKB">
        <authorList>
            <consortium name="Ensembl"/>
        </authorList>
    </citation>
    <scope>IDENTIFICATION</scope>
</reference>
<keyword evidence="11" id="KW-1185">Reference proteome</keyword>
<comment type="similarity">
    <text evidence="2">Belongs to the universal ribosomal protein uL30 family.</text>
</comment>
<organism evidence="10 11">
    <name type="scientific">Sphenodon punctatus</name>
    <name type="common">Tuatara</name>
    <name type="synonym">Hatteria punctata</name>
    <dbReference type="NCBI Taxonomy" id="8508"/>
    <lineage>
        <taxon>Eukaryota</taxon>
        <taxon>Metazoa</taxon>
        <taxon>Chordata</taxon>
        <taxon>Craniata</taxon>
        <taxon>Vertebrata</taxon>
        <taxon>Euteleostomi</taxon>
        <taxon>Lepidosauria</taxon>
        <taxon>Sphenodontia</taxon>
        <taxon>Sphenodontidae</taxon>
        <taxon>Sphenodon</taxon>
    </lineage>
</organism>
<evidence type="ECO:0000256" key="4">
    <source>
        <dbReference type="ARBA" id="ARBA00022980"/>
    </source>
</evidence>
<dbReference type="Ensembl" id="ENSSPUT00000012986.1">
    <property type="protein sequence ID" value="ENSSPUP00000012179.1"/>
    <property type="gene ID" value="ENSSPUG00000009351.1"/>
</dbReference>
<keyword evidence="4" id="KW-0689">Ribosomal protein</keyword>
<reference evidence="10" key="1">
    <citation type="submission" date="2025-08" db="UniProtKB">
        <authorList>
            <consortium name="Ensembl"/>
        </authorList>
    </citation>
    <scope>IDENTIFICATION</scope>
</reference>
<protein>
    <recommendedName>
        <fullName evidence="7">Large ribosomal subunit protein uL30m</fullName>
    </recommendedName>
    <alternativeName>
        <fullName evidence="8">39S ribosomal protein L30, mitochondrial</fullName>
    </alternativeName>
</protein>
<evidence type="ECO:0000313" key="11">
    <source>
        <dbReference type="Proteomes" id="UP000694392"/>
    </source>
</evidence>
<dbReference type="Proteomes" id="UP000694392">
    <property type="component" value="Unplaced"/>
</dbReference>
<accession>A0A8D0GWC1</accession>
<dbReference type="AlphaFoldDB" id="A0A8D0GWC1"/>
<dbReference type="GO" id="GO:0005743">
    <property type="term" value="C:mitochondrial inner membrane"/>
    <property type="evidence" value="ECO:0007669"/>
    <property type="project" value="UniProtKB-ARBA"/>
</dbReference>
<sequence length="162" mass="18849">MAVAMKFLGRRSAAWQTLAKSNLQSLTWTGWIRHSFTKSRIPESVFQPRPEDHEKYGGDPLQPHKLHLVTRIRSVIGRPYWEKKIIQDLGLEKARQLRVHKNIPSVNSRLKVIKHLVRIRPLKLPYGIPTEEDMSDTFINSKGELIIRRRLKPVEEKAIESS</sequence>
<dbReference type="InterPro" id="IPR016082">
    <property type="entry name" value="Ribosomal_uL30_ferredoxin-like"/>
</dbReference>
<dbReference type="Pfam" id="PF00327">
    <property type="entry name" value="Ribosomal_L30"/>
    <property type="match status" value="1"/>
</dbReference>
<evidence type="ECO:0000256" key="8">
    <source>
        <dbReference type="ARBA" id="ARBA00035356"/>
    </source>
</evidence>
<dbReference type="GO" id="GO:0006412">
    <property type="term" value="P:translation"/>
    <property type="evidence" value="ECO:0007669"/>
    <property type="project" value="InterPro"/>
</dbReference>
<keyword evidence="3" id="KW-0809">Transit peptide</keyword>
<dbReference type="CDD" id="cd01658">
    <property type="entry name" value="Ribosomal_L30"/>
    <property type="match status" value="1"/>
</dbReference>
<evidence type="ECO:0000256" key="2">
    <source>
        <dbReference type="ARBA" id="ARBA00007594"/>
    </source>
</evidence>
<comment type="subcellular location">
    <subcellularLocation>
        <location evidence="1">Mitochondrion</location>
    </subcellularLocation>
</comment>
<dbReference type="GO" id="GO:0003735">
    <property type="term" value="F:structural constituent of ribosome"/>
    <property type="evidence" value="ECO:0007669"/>
    <property type="project" value="InterPro"/>
</dbReference>
<dbReference type="PANTHER" id="PTHR15892">
    <property type="entry name" value="MITOCHONDRIAL RIBOSOMAL PROTEIN L30"/>
    <property type="match status" value="1"/>
</dbReference>
<evidence type="ECO:0000313" key="10">
    <source>
        <dbReference type="Ensembl" id="ENSSPUP00000012179.1"/>
    </source>
</evidence>
<dbReference type="GeneTree" id="ENSGT00940000163829"/>
<dbReference type="SUPFAM" id="SSF55129">
    <property type="entry name" value="Ribosomal protein L30p/L7e"/>
    <property type="match status" value="1"/>
</dbReference>
<name>A0A8D0GWC1_SPHPU</name>
<dbReference type="InterPro" id="IPR036919">
    <property type="entry name" value="Ribo_uL30_ferredoxin-like_sf"/>
</dbReference>
<evidence type="ECO:0000256" key="5">
    <source>
        <dbReference type="ARBA" id="ARBA00023128"/>
    </source>
</evidence>
<evidence type="ECO:0000259" key="9">
    <source>
        <dbReference type="Pfam" id="PF00327"/>
    </source>
</evidence>
<proteinExistence type="inferred from homology"/>
<evidence type="ECO:0000256" key="3">
    <source>
        <dbReference type="ARBA" id="ARBA00022946"/>
    </source>
</evidence>
<dbReference type="GO" id="GO:0015934">
    <property type="term" value="C:large ribosomal subunit"/>
    <property type="evidence" value="ECO:0007669"/>
    <property type="project" value="InterPro"/>
</dbReference>
<dbReference type="FunFam" id="3.30.1390.20:FF:000005">
    <property type="entry name" value="39S ribosomal protein L30, mitochondrial"/>
    <property type="match status" value="1"/>
</dbReference>
<keyword evidence="6" id="KW-0687">Ribonucleoprotein</keyword>
<feature type="domain" description="Large ribosomal subunit protein uL30-like ferredoxin-like fold" evidence="9">
    <location>
        <begin position="68"/>
        <end position="117"/>
    </location>
</feature>
<dbReference type="PANTHER" id="PTHR15892:SF2">
    <property type="entry name" value="LARGE RIBOSOMAL SUBUNIT PROTEIN UL30M"/>
    <property type="match status" value="1"/>
</dbReference>
<dbReference type="OMA" id="YWEKDMI"/>
<evidence type="ECO:0000256" key="6">
    <source>
        <dbReference type="ARBA" id="ARBA00023274"/>
    </source>
</evidence>
<evidence type="ECO:0000256" key="7">
    <source>
        <dbReference type="ARBA" id="ARBA00035281"/>
    </source>
</evidence>
<dbReference type="Gene3D" id="3.30.1390.20">
    <property type="entry name" value="Ribosomal protein L30, ferredoxin-like fold domain"/>
    <property type="match status" value="1"/>
</dbReference>
<keyword evidence="5" id="KW-0496">Mitochondrion</keyword>
<evidence type="ECO:0000256" key="1">
    <source>
        <dbReference type="ARBA" id="ARBA00004173"/>
    </source>
</evidence>